<dbReference type="InParanoid" id="S5ME16"/>
<keyword evidence="6" id="KW-0131">Cell cycle</keyword>
<evidence type="ECO:0000256" key="1">
    <source>
        <dbReference type="ARBA" id="ARBA00004496"/>
    </source>
</evidence>
<dbReference type="InterPro" id="IPR011229">
    <property type="entry name" value="Cell_cycle_GpsB"/>
</dbReference>
<dbReference type="Proteomes" id="UP000014983">
    <property type="component" value="Chromosome"/>
</dbReference>
<evidence type="ECO:0000256" key="5">
    <source>
        <dbReference type="ARBA" id="ARBA00023054"/>
    </source>
</evidence>
<dbReference type="NCBIfam" id="TIGR03544">
    <property type="entry name" value="DivI1A_domain"/>
    <property type="match status" value="1"/>
</dbReference>
<dbReference type="EMBL" id="CP005076">
    <property type="protein sequence ID" value="AGR41963.1"/>
    <property type="molecule type" value="Genomic_DNA"/>
</dbReference>
<keyword evidence="4" id="KW-0133">Cell shape</keyword>
<dbReference type="Gene3D" id="6.10.250.660">
    <property type="match status" value="1"/>
</dbReference>
<dbReference type="PANTHER" id="PTHR35794:SF1">
    <property type="entry name" value="CELL CYCLE PROTEIN GPSB"/>
    <property type="match status" value="1"/>
</dbReference>
<dbReference type="eggNOG" id="COG3599">
    <property type="taxonomic scope" value="Bacteria"/>
</dbReference>
<dbReference type="HOGENOM" id="CLU_140309_0_0_14"/>
<proteinExistence type="predicted"/>
<dbReference type="FunCoup" id="S5ME16">
    <property type="interactions" value="10"/>
</dbReference>
<evidence type="ECO:0000256" key="6">
    <source>
        <dbReference type="ARBA" id="ARBA00023306"/>
    </source>
</evidence>
<dbReference type="PIRSF" id="PIRSF029938">
    <property type="entry name" value="UCP029938"/>
    <property type="match status" value="1"/>
</dbReference>
<keyword evidence="5 7" id="KW-0175">Coiled coil</keyword>
<reference evidence="8 9" key="1">
    <citation type="journal article" date="2013" name="Genome Biol. Evol.">
        <title>Comparison of metabolic capacities and inference of gene content evolution in mosquito-associated Spiroplasma diminutum and S. taiwanense.</title>
        <authorList>
            <person name="Lo W.S."/>
            <person name="Ku C."/>
            <person name="Chen L.L."/>
            <person name="Chang T.H."/>
            <person name="Kuo C.H."/>
        </authorList>
    </citation>
    <scope>NUCLEOTIDE SEQUENCE [LARGE SCALE GENOMIC DNA]</scope>
    <source>
        <strain evidence="8">CUAS-1</strain>
    </source>
</reference>
<keyword evidence="2" id="KW-0963">Cytoplasm</keyword>
<dbReference type="GO" id="GO:0008360">
    <property type="term" value="P:regulation of cell shape"/>
    <property type="evidence" value="ECO:0007669"/>
    <property type="project" value="UniProtKB-KW"/>
</dbReference>
<sequence>MADYIKLTKQDIINKDFEVEFKGYKVEEVDSFLDIIAEDYKVFTEREIKREEKITALEENVNRLSNELTQTLATLKLSESQMDALARAGLNSSDLIKRIANLEKDKFNK</sequence>
<dbReference type="KEGG" id="sdi:SDIMI_v3c02590"/>
<dbReference type="RefSeq" id="WP_020836196.1">
    <property type="nucleotide sequence ID" value="NC_021833.1"/>
</dbReference>
<evidence type="ECO:0000256" key="3">
    <source>
        <dbReference type="ARBA" id="ARBA00022618"/>
    </source>
</evidence>
<dbReference type="STRING" id="1276221.SDIMI_v3c02590"/>
<dbReference type="OrthoDB" id="389699at2"/>
<dbReference type="GO" id="GO:0051301">
    <property type="term" value="P:cell division"/>
    <property type="evidence" value="ECO:0007669"/>
    <property type="project" value="UniProtKB-KW"/>
</dbReference>
<keyword evidence="3" id="KW-0132">Cell division</keyword>
<dbReference type="InterPro" id="IPR007793">
    <property type="entry name" value="DivIVA_fam"/>
</dbReference>
<protein>
    <submittedName>
        <fullName evidence="8">DivIVA domain-containing protein</fullName>
    </submittedName>
</protein>
<dbReference type="AlphaFoldDB" id="S5ME16"/>
<dbReference type="PATRIC" id="fig|1276221.3.peg.256"/>
<dbReference type="InterPro" id="IPR019933">
    <property type="entry name" value="DivIVA_domain"/>
</dbReference>
<evidence type="ECO:0000256" key="2">
    <source>
        <dbReference type="ARBA" id="ARBA00022490"/>
    </source>
</evidence>
<dbReference type="GO" id="GO:0005737">
    <property type="term" value="C:cytoplasm"/>
    <property type="evidence" value="ECO:0007669"/>
    <property type="project" value="UniProtKB-SubCell"/>
</dbReference>
<evidence type="ECO:0000256" key="4">
    <source>
        <dbReference type="ARBA" id="ARBA00022960"/>
    </source>
</evidence>
<evidence type="ECO:0000313" key="9">
    <source>
        <dbReference type="Proteomes" id="UP000014983"/>
    </source>
</evidence>
<dbReference type="Pfam" id="PF05103">
    <property type="entry name" value="DivIVA"/>
    <property type="match status" value="1"/>
</dbReference>
<accession>S5ME16</accession>
<gene>
    <name evidence="8" type="ORF">SDIMI_v3c02590</name>
</gene>
<name>S5ME16_9MOLU</name>
<feature type="coiled-coil region" evidence="7">
    <location>
        <begin position="47"/>
        <end position="74"/>
    </location>
</feature>
<keyword evidence="9" id="KW-1185">Reference proteome</keyword>
<evidence type="ECO:0000256" key="7">
    <source>
        <dbReference type="SAM" id="Coils"/>
    </source>
</evidence>
<organism evidence="8 9">
    <name type="scientific">Spiroplasma diminutum CUAS-1</name>
    <dbReference type="NCBI Taxonomy" id="1276221"/>
    <lineage>
        <taxon>Bacteria</taxon>
        <taxon>Bacillati</taxon>
        <taxon>Mycoplasmatota</taxon>
        <taxon>Mollicutes</taxon>
        <taxon>Entomoplasmatales</taxon>
        <taxon>Spiroplasmataceae</taxon>
        <taxon>Spiroplasma</taxon>
    </lineage>
</organism>
<evidence type="ECO:0000313" key="8">
    <source>
        <dbReference type="EMBL" id="AGR41963.1"/>
    </source>
</evidence>
<dbReference type="PANTHER" id="PTHR35794">
    <property type="entry name" value="CELL DIVISION PROTEIN DIVIVA"/>
    <property type="match status" value="1"/>
</dbReference>
<comment type="subcellular location">
    <subcellularLocation>
        <location evidence="1">Cytoplasm</location>
    </subcellularLocation>
</comment>